<dbReference type="RefSeq" id="XP_032153256.1">
    <property type="nucleotide sequence ID" value="XM_032297365.1"/>
</dbReference>
<evidence type="ECO:0000256" key="2">
    <source>
        <dbReference type="SAM" id="MobiDB-lite"/>
    </source>
</evidence>
<protein>
    <submittedName>
        <fullName evidence="5">ATP-dependent RNA helicase glh-4-like</fullName>
    </submittedName>
</protein>
<keyword evidence="1" id="KW-0863">Zinc-finger</keyword>
<sequence length="140" mass="15370">MAFKVFNAREDTAEAARQARLKQKVTLQTQALAAALRPAGPQRLKSESRAPLGACFKCGKEGHWSRACPQPRAPTKPCPICHLEGHWKSDCPNFPRVPVPQNQHTGRKQSMPVPGWETPVSQESTSGESPLPHLMGLLDN</sequence>
<feature type="domain" description="CCHC-type" evidence="3">
    <location>
        <begin position="55"/>
        <end position="70"/>
    </location>
</feature>
<evidence type="ECO:0000256" key="1">
    <source>
        <dbReference type="PROSITE-ProRule" id="PRU00047"/>
    </source>
</evidence>
<feature type="region of interest" description="Disordered" evidence="2">
    <location>
        <begin position="98"/>
        <end position="140"/>
    </location>
</feature>
<dbReference type="Gene3D" id="4.10.60.10">
    <property type="entry name" value="Zinc finger, CCHC-type"/>
    <property type="match status" value="2"/>
</dbReference>
<keyword evidence="1" id="KW-0479">Metal-binding</keyword>
<dbReference type="Pfam" id="PF00098">
    <property type="entry name" value="zf-CCHC"/>
    <property type="match status" value="1"/>
</dbReference>
<evidence type="ECO:0000313" key="5">
    <source>
        <dbReference type="RefSeq" id="XP_032153256.1"/>
    </source>
</evidence>
<dbReference type="AlphaFoldDB" id="A0A6J3JE81"/>
<accession>A0A6J3JE81</accession>
<dbReference type="InterPro" id="IPR050462">
    <property type="entry name" value="Retroviral_Gag-Pol_poly"/>
</dbReference>
<gene>
    <name evidence="5" type="primary">LOC116564331</name>
</gene>
<dbReference type="InterPro" id="IPR036875">
    <property type="entry name" value="Znf_CCHC_sf"/>
</dbReference>
<dbReference type="PROSITE" id="PS50158">
    <property type="entry name" value="ZF_CCHC"/>
    <property type="match status" value="1"/>
</dbReference>
<proteinExistence type="predicted"/>
<dbReference type="InterPro" id="IPR001878">
    <property type="entry name" value="Znf_CCHC"/>
</dbReference>
<evidence type="ECO:0000259" key="3">
    <source>
        <dbReference type="PROSITE" id="PS50158"/>
    </source>
</evidence>
<dbReference type="SUPFAM" id="SSF57756">
    <property type="entry name" value="Retrovirus zinc finger-like domains"/>
    <property type="match status" value="1"/>
</dbReference>
<name>A0A6J3JE81_SAPAP</name>
<keyword evidence="1" id="KW-0862">Zinc</keyword>
<organism evidence="4 5">
    <name type="scientific">Sapajus apella</name>
    <name type="common">Brown-capped capuchin</name>
    <name type="synonym">Cebus apella</name>
    <dbReference type="NCBI Taxonomy" id="9515"/>
    <lineage>
        <taxon>Eukaryota</taxon>
        <taxon>Metazoa</taxon>
        <taxon>Chordata</taxon>
        <taxon>Craniata</taxon>
        <taxon>Vertebrata</taxon>
        <taxon>Euteleostomi</taxon>
        <taxon>Mammalia</taxon>
        <taxon>Eutheria</taxon>
        <taxon>Euarchontoglires</taxon>
        <taxon>Primates</taxon>
        <taxon>Haplorrhini</taxon>
        <taxon>Platyrrhini</taxon>
        <taxon>Cebidae</taxon>
        <taxon>Cebinae</taxon>
        <taxon>Sapajus</taxon>
    </lineage>
</organism>
<feature type="compositionally biased region" description="Polar residues" evidence="2">
    <location>
        <begin position="119"/>
        <end position="128"/>
    </location>
</feature>
<dbReference type="SMART" id="SM00343">
    <property type="entry name" value="ZnF_C2HC"/>
    <property type="match status" value="2"/>
</dbReference>
<dbReference type="GeneID" id="116564331"/>
<dbReference type="Proteomes" id="UP000504640">
    <property type="component" value="Unplaced"/>
</dbReference>
<dbReference type="GO" id="GO:0008270">
    <property type="term" value="F:zinc ion binding"/>
    <property type="evidence" value="ECO:0007669"/>
    <property type="project" value="UniProtKB-KW"/>
</dbReference>
<dbReference type="PANTHER" id="PTHR33166">
    <property type="entry name" value="GAG_P30 DOMAIN-CONTAINING PROTEIN"/>
    <property type="match status" value="1"/>
</dbReference>
<dbReference type="GO" id="GO:0003676">
    <property type="term" value="F:nucleic acid binding"/>
    <property type="evidence" value="ECO:0007669"/>
    <property type="project" value="InterPro"/>
</dbReference>
<keyword evidence="4" id="KW-1185">Reference proteome</keyword>
<evidence type="ECO:0000313" key="4">
    <source>
        <dbReference type="Proteomes" id="UP000504640"/>
    </source>
</evidence>
<reference evidence="5" key="1">
    <citation type="submission" date="2025-08" db="UniProtKB">
        <authorList>
            <consortium name="RefSeq"/>
        </authorList>
    </citation>
    <scope>IDENTIFICATION</scope>
    <source>
        <tissue evidence="5">Blood</tissue>
    </source>
</reference>